<evidence type="ECO:0000256" key="1">
    <source>
        <dbReference type="SAM" id="Phobius"/>
    </source>
</evidence>
<dbReference type="AlphaFoldDB" id="F7XVI5"/>
<keyword evidence="1" id="KW-0472">Membrane</keyword>
<accession>F7XVI5</accession>
<dbReference type="HOGENOM" id="CLU_2317145_0_0_5"/>
<name>F7XVI5_MIDMI</name>
<keyword evidence="1" id="KW-0812">Transmembrane</keyword>
<keyword evidence="3" id="KW-1185">Reference proteome</keyword>
<dbReference type="STRING" id="696127.midi_00374"/>
<protein>
    <submittedName>
        <fullName evidence="2">Uncharacterized protein</fullName>
    </submittedName>
</protein>
<gene>
    <name evidence="2" type="ordered locus">midi_00374</name>
</gene>
<dbReference type="Proteomes" id="UP000006639">
    <property type="component" value="Chromosome"/>
</dbReference>
<feature type="transmembrane region" description="Helical" evidence="1">
    <location>
        <begin position="12"/>
        <end position="34"/>
    </location>
</feature>
<dbReference type="EMBL" id="CP002130">
    <property type="protein sequence ID" value="AEI88684.1"/>
    <property type="molecule type" value="Genomic_DNA"/>
</dbReference>
<evidence type="ECO:0000313" key="3">
    <source>
        <dbReference type="Proteomes" id="UP000006639"/>
    </source>
</evidence>
<evidence type="ECO:0000313" key="2">
    <source>
        <dbReference type="EMBL" id="AEI88684.1"/>
    </source>
</evidence>
<reference evidence="2 3" key="1">
    <citation type="journal article" date="2011" name="Mol. Biol. Evol.">
        <title>Phylogenomic evidence for the presence of a flagellum and cbb3 oxidase in the free-living mitochondrial ancestor.</title>
        <authorList>
            <person name="Sassera D."/>
            <person name="Lo N."/>
            <person name="Epis S."/>
            <person name="D'Auria G."/>
            <person name="Montagna M."/>
            <person name="Comandatore F."/>
            <person name="Horner D."/>
            <person name="Pereto J."/>
            <person name="Luciano A.M."/>
            <person name="Franciosi F."/>
            <person name="Ferri E."/>
            <person name="Crotti E."/>
            <person name="Bazzocchi C."/>
            <person name="Daffonchio D."/>
            <person name="Sacchi L."/>
            <person name="Moya A."/>
            <person name="Latorre A."/>
            <person name="Bandi C."/>
        </authorList>
    </citation>
    <scope>NUCLEOTIDE SEQUENCE [LARGE SCALE GENOMIC DNA]</scope>
    <source>
        <strain evidence="2 3">IricVA</strain>
    </source>
</reference>
<sequence>MKVFLCVGLNSFLTLWLAFLLFVICYFGIIAYPFKGTVVLKPRCGIGSQLFQFAASYSLAKKTNSELYIIEGAKEDEHILDPLDRSYALDYFSVEDKVY</sequence>
<proteinExistence type="predicted"/>
<dbReference type="KEGG" id="mmn:midi_00374"/>
<organism evidence="2 3">
    <name type="scientific">Midichloria mitochondrii (strain IricVA)</name>
    <dbReference type="NCBI Taxonomy" id="696127"/>
    <lineage>
        <taxon>Bacteria</taxon>
        <taxon>Pseudomonadati</taxon>
        <taxon>Pseudomonadota</taxon>
        <taxon>Alphaproteobacteria</taxon>
        <taxon>Rickettsiales</taxon>
        <taxon>Candidatus Midichloriaceae</taxon>
        <taxon>Candidatus Midichloria</taxon>
    </lineage>
</organism>
<keyword evidence="1" id="KW-1133">Transmembrane helix</keyword>